<dbReference type="EnsemblMetazoa" id="BGLB003784-RB">
    <property type="protein sequence ID" value="BGLB003784-PB"/>
    <property type="gene ID" value="BGLB003784"/>
</dbReference>
<accession>A0A2C9JKH4</accession>
<organism evidence="1 2">
    <name type="scientific">Biomphalaria glabrata</name>
    <name type="common">Bloodfluke planorb</name>
    <name type="synonym">Freshwater snail</name>
    <dbReference type="NCBI Taxonomy" id="6526"/>
    <lineage>
        <taxon>Eukaryota</taxon>
        <taxon>Metazoa</taxon>
        <taxon>Spiralia</taxon>
        <taxon>Lophotrochozoa</taxon>
        <taxon>Mollusca</taxon>
        <taxon>Gastropoda</taxon>
        <taxon>Heterobranchia</taxon>
        <taxon>Euthyneura</taxon>
        <taxon>Panpulmonata</taxon>
        <taxon>Hygrophila</taxon>
        <taxon>Lymnaeoidea</taxon>
        <taxon>Planorbidae</taxon>
        <taxon>Biomphalaria</taxon>
    </lineage>
</organism>
<sequence>MCFSVQSLDLLKPISAEGTSFKVNSLSPEFSLKPKHSDIFIAGIKQEGILTCTSGSYSLKVPSPLTFSATPHFTITGNGGLTDVILGAMEAGSSQDIPVQVYMSLKNNLVHHLQSKVSNWVDLLHSGCHHGQSKANSGLIYLVLGVSSSEQS</sequence>
<name>A0A2C9JKH4_BIOGL</name>
<protein>
    <submittedName>
        <fullName evidence="1">Uncharacterized protein</fullName>
    </submittedName>
</protein>
<dbReference type="VEuPathDB" id="VectorBase:BGLB003784"/>
<dbReference type="VEuPathDB" id="VectorBase:BGLAX_047263"/>
<dbReference type="KEGG" id="bgt:106057812"/>
<reference evidence="1" key="1">
    <citation type="submission" date="2020-05" db="UniProtKB">
        <authorList>
            <consortium name="EnsemblMetazoa"/>
        </authorList>
    </citation>
    <scope>IDENTIFICATION</scope>
    <source>
        <strain evidence="1">BB02</strain>
    </source>
</reference>
<dbReference type="AlphaFoldDB" id="A0A2C9JKH4"/>
<evidence type="ECO:0000313" key="2">
    <source>
        <dbReference type="Proteomes" id="UP000076420"/>
    </source>
</evidence>
<gene>
    <name evidence="1" type="primary">106057812</name>
</gene>
<evidence type="ECO:0000313" key="1">
    <source>
        <dbReference type="EnsemblMetazoa" id="BGLB003784-PB"/>
    </source>
</evidence>
<dbReference type="Proteomes" id="UP000076420">
    <property type="component" value="Unassembled WGS sequence"/>
</dbReference>
<proteinExistence type="predicted"/>